<comment type="caution">
    <text evidence="2">The sequence shown here is derived from an EMBL/GenBank/DDBJ whole genome shotgun (WGS) entry which is preliminary data.</text>
</comment>
<feature type="region of interest" description="Disordered" evidence="1">
    <location>
        <begin position="71"/>
        <end position="95"/>
    </location>
</feature>
<reference evidence="3" key="1">
    <citation type="journal article" date="2019" name="Int. J. Syst. Evol. Microbiol.">
        <title>The Global Catalogue of Microorganisms (GCM) 10K type strain sequencing project: providing services to taxonomists for standard genome sequencing and annotation.</title>
        <authorList>
            <consortium name="The Broad Institute Genomics Platform"/>
            <consortium name="The Broad Institute Genome Sequencing Center for Infectious Disease"/>
            <person name="Wu L."/>
            <person name="Ma J."/>
        </authorList>
    </citation>
    <scope>NUCLEOTIDE SEQUENCE [LARGE SCALE GENOMIC DNA]</scope>
    <source>
        <strain evidence="3">JCM 17190</strain>
    </source>
</reference>
<keyword evidence="3" id="KW-1185">Reference proteome</keyword>
<protein>
    <submittedName>
        <fullName evidence="2">Uncharacterized protein</fullName>
    </submittedName>
</protein>
<accession>A0ABP7KIY9</accession>
<gene>
    <name evidence="2" type="ORF">GCM10022404_28120</name>
</gene>
<dbReference type="EMBL" id="BAABDF010000007">
    <property type="protein sequence ID" value="GAA3876759.1"/>
    <property type="molecule type" value="Genomic_DNA"/>
</dbReference>
<evidence type="ECO:0000256" key="1">
    <source>
        <dbReference type="SAM" id="MobiDB-lite"/>
    </source>
</evidence>
<evidence type="ECO:0000313" key="3">
    <source>
        <dbReference type="Proteomes" id="UP001399917"/>
    </source>
</evidence>
<dbReference type="Proteomes" id="UP001399917">
    <property type="component" value="Unassembled WGS sequence"/>
</dbReference>
<proteinExistence type="predicted"/>
<sequence>MHGSANPLSGLNPSHRFVVVYRAENREIHGAATIWRGWIERIPDPRQREMDRQKPDRIDFRDLTDLPRHIETLIERSDPPPASTQGKTSRRRPKE</sequence>
<evidence type="ECO:0000313" key="2">
    <source>
        <dbReference type="EMBL" id="GAA3876759.1"/>
    </source>
</evidence>
<organism evidence="2 3">
    <name type="scientific">Celeribacter arenosi</name>
    <dbReference type="NCBI Taxonomy" id="792649"/>
    <lineage>
        <taxon>Bacteria</taxon>
        <taxon>Pseudomonadati</taxon>
        <taxon>Pseudomonadota</taxon>
        <taxon>Alphaproteobacteria</taxon>
        <taxon>Rhodobacterales</taxon>
        <taxon>Roseobacteraceae</taxon>
        <taxon>Celeribacter</taxon>
    </lineage>
</organism>
<name>A0ABP7KIY9_9RHOB</name>